<name>A0A2R2MJM6_LINAN</name>
<evidence type="ECO:0000256" key="1">
    <source>
        <dbReference type="SAM" id="MobiDB-lite"/>
    </source>
</evidence>
<gene>
    <name evidence="3" type="primary">LOC112041432</name>
</gene>
<protein>
    <submittedName>
        <fullName evidence="3">Uncharacterized protein LOC112041432</fullName>
    </submittedName>
</protein>
<evidence type="ECO:0000313" key="3">
    <source>
        <dbReference type="RefSeq" id="XP_023930403.1"/>
    </source>
</evidence>
<dbReference type="KEGG" id="lak:112041432"/>
<evidence type="ECO:0000313" key="2">
    <source>
        <dbReference type="Proteomes" id="UP000085678"/>
    </source>
</evidence>
<dbReference type="RefSeq" id="XP_023930403.1">
    <property type="nucleotide sequence ID" value="XM_024074635.1"/>
</dbReference>
<organism evidence="2 3">
    <name type="scientific">Lingula anatina</name>
    <name type="common">Brachiopod</name>
    <name type="synonym">Lingula unguis</name>
    <dbReference type="NCBI Taxonomy" id="7574"/>
    <lineage>
        <taxon>Eukaryota</taxon>
        <taxon>Metazoa</taxon>
        <taxon>Spiralia</taxon>
        <taxon>Lophotrochozoa</taxon>
        <taxon>Brachiopoda</taxon>
        <taxon>Linguliformea</taxon>
        <taxon>Lingulata</taxon>
        <taxon>Lingulida</taxon>
        <taxon>Linguloidea</taxon>
        <taxon>Lingulidae</taxon>
        <taxon>Lingula</taxon>
    </lineage>
</organism>
<dbReference type="Proteomes" id="UP000085678">
    <property type="component" value="Unplaced"/>
</dbReference>
<dbReference type="AlphaFoldDB" id="A0A2R2MJM6"/>
<proteinExistence type="predicted"/>
<reference evidence="3" key="1">
    <citation type="submission" date="2025-08" db="UniProtKB">
        <authorList>
            <consortium name="RefSeq"/>
        </authorList>
    </citation>
    <scope>IDENTIFICATION</scope>
    <source>
        <tissue evidence="3">Gonads</tissue>
    </source>
</reference>
<feature type="compositionally biased region" description="Basic and acidic residues" evidence="1">
    <location>
        <begin position="18"/>
        <end position="28"/>
    </location>
</feature>
<dbReference type="GeneID" id="112041432"/>
<keyword evidence="2" id="KW-1185">Reference proteome</keyword>
<accession>A0A2R2MJM6</accession>
<sequence>MRRKMGQSESVCNNGHYHPTEADAERCNNRRRSRCASGHWHKNGNEASECDEREGRRCVSFGNGGKVHYNEFAVGKTPKVRQALRNWDVSRALQYPY</sequence>
<dbReference type="InParanoid" id="A0A2R2MJM6"/>
<feature type="region of interest" description="Disordered" evidence="1">
    <location>
        <begin position="1"/>
        <end position="28"/>
    </location>
</feature>